<dbReference type="AlphaFoldDB" id="A0A8J4EUY4"/>
<reference evidence="2" key="1">
    <citation type="journal article" date="2021" name="Proc. Natl. Acad. Sci. U.S.A.">
        <title>Three genomes in the algal genus Volvox reveal the fate of a haploid sex-determining region after a transition to homothallism.</title>
        <authorList>
            <person name="Yamamoto K."/>
            <person name="Hamaji T."/>
            <person name="Kawai-Toyooka H."/>
            <person name="Matsuzaki R."/>
            <person name="Takahashi F."/>
            <person name="Nishimura Y."/>
            <person name="Kawachi M."/>
            <person name="Noguchi H."/>
            <person name="Minakuchi Y."/>
            <person name="Umen J.G."/>
            <person name="Toyoda A."/>
            <person name="Nozaki H."/>
        </authorList>
    </citation>
    <scope>NUCLEOTIDE SEQUENCE</scope>
    <source>
        <strain evidence="2">NIES-3780</strain>
    </source>
</reference>
<feature type="compositionally biased region" description="Polar residues" evidence="1">
    <location>
        <begin position="17"/>
        <end position="32"/>
    </location>
</feature>
<evidence type="ECO:0000313" key="2">
    <source>
        <dbReference type="EMBL" id="GIL48996.1"/>
    </source>
</evidence>
<proteinExistence type="predicted"/>
<keyword evidence="3" id="KW-1185">Reference proteome</keyword>
<evidence type="ECO:0000256" key="1">
    <source>
        <dbReference type="SAM" id="MobiDB-lite"/>
    </source>
</evidence>
<organism evidence="2 3">
    <name type="scientific">Volvox africanus</name>
    <dbReference type="NCBI Taxonomy" id="51714"/>
    <lineage>
        <taxon>Eukaryota</taxon>
        <taxon>Viridiplantae</taxon>
        <taxon>Chlorophyta</taxon>
        <taxon>core chlorophytes</taxon>
        <taxon>Chlorophyceae</taxon>
        <taxon>CS clade</taxon>
        <taxon>Chlamydomonadales</taxon>
        <taxon>Volvocaceae</taxon>
        <taxon>Volvox</taxon>
    </lineage>
</organism>
<accession>A0A8J4EUY4</accession>
<dbReference type="EMBL" id="BNCO01000006">
    <property type="protein sequence ID" value="GIL48996.1"/>
    <property type="molecule type" value="Genomic_DNA"/>
</dbReference>
<protein>
    <submittedName>
        <fullName evidence="2">Uncharacterized protein</fullName>
    </submittedName>
</protein>
<dbReference type="Proteomes" id="UP000747399">
    <property type="component" value="Unassembled WGS sequence"/>
</dbReference>
<comment type="caution">
    <text evidence="2">The sequence shown here is derived from an EMBL/GenBank/DDBJ whole genome shotgun (WGS) entry which is preliminary data.</text>
</comment>
<sequence>MELKRQFAKDIVFPTEDPSQSGGSQNKVTGNMNIPKPVTVNCNGDMSEEDFNACSQVMSLCQNIVQKTLTQAAKANNIPVAEALKNMNAWVQAYADMSEEDFNACSQVMSLCQNIVQKTLTQAAKANNIPVAEALKNMNAWVQAYADFPFPFFNFKEAQSEDYVNDSFSLQANPEIVEVVCNIKNVPALKDAVIGAVKSASGNLGSYENTEQHFNYFGVITTYMEREISVRIIKFALNMKNTVVKTLCGGYQKTHFDSSYDTFNFVGDKVMMIKMQAKILDKELEYMAEKLLEFIKEFYDEELANWQNSLGDILTKDRTPQPPQPSPSS</sequence>
<name>A0A8J4EUY4_9CHLO</name>
<evidence type="ECO:0000313" key="3">
    <source>
        <dbReference type="Proteomes" id="UP000747399"/>
    </source>
</evidence>
<gene>
    <name evidence="2" type="ORF">Vafri_5490</name>
</gene>
<feature type="region of interest" description="Disordered" evidence="1">
    <location>
        <begin position="1"/>
        <end position="32"/>
    </location>
</feature>